<dbReference type="RefSeq" id="WP_009580254.1">
    <property type="nucleotide sequence ID" value="NZ_AMZN01000043.1"/>
</dbReference>
<sequence length="398" mass="41600">MSHRVFVSGYGIVSALGFGAEANLNALKQQVTGIAPPQFLKTKHCTLPVGEVKASNESLAEMAGVSDKKPVSRTVLLGLIAAREAVEKAGLDEGQLRTSGLISGTTVGGMDISEHAYQSLQKGERVDYTKSFSGHDCGHSTQAIATGLRLSGALSTISTACSSSANTIMQAARLIKAGQVERVIAGGTDALSLFTLNGFNSLKILDAELCKPFDEHRQGLNLGEGAAYLVLESEAALNARGGVAYAEVTGYGNANDAYHQTASSPEGKGAFLAIKKAFEIAGKTDLTIDYVNAHGTGTANNDLSESNALKMIFNDQVPALSSTKSYTGHTLGAAGAVEAVFSVLAILGQHVYGNYNLSLPMSDGLEPERNFRSIKIDHVLSNSFGFGGNCSSLIFSKV</sequence>
<evidence type="ECO:0000313" key="5">
    <source>
        <dbReference type="EMBL" id="ELR71308.1"/>
    </source>
</evidence>
<dbReference type="Pfam" id="PF02801">
    <property type="entry name" value="Ketoacyl-synt_C"/>
    <property type="match status" value="1"/>
</dbReference>
<dbReference type="InterPro" id="IPR020841">
    <property type="entry name" value="PKS_Beta-ketoAc_synthase_dom"/>
</dbReference>
<dbReference type="SMART" id="SM00825">
    <property type="entry name" value="PKS_KS"/>
    <property type="match status" value="1"/>
</dbReference>
<reference evidence="5 6" key="1">
    <citation type="submission" date="2012-12" db="EMBL/GenBank/DDBJ databases">
        <title>Genome assembly of Fulvivirga imtechensis AK7.</title>
        <authorList>
            <person name="Nupur N."/>
            <person name="Khatri I."/>
            <person name="Kumar R."/>
            <person name="Subramanian S."/>
            <person name="Pinnaka A."/>
        </authorList>
    </citation>
    <scope>NUCLEOTIDE SEQUENCE [LARGE SCALE GENOMIC DNA]</scope>
    <source>
        <strain evidence="5 6">AK7</strain>
    </source>
</reference>
<feature type="domain" description="Ketosynthase family 3 (KS3)" evidence="4">
    <location>
        <begin position="1"/>
        <end position="397"/>
    </location>
</feature>
<dbReference type="AlphaFoldDB" id="L8JSZ6"/>
<dbReference type="Pfam" id="PF00109">
    <property type="entry name" value="ketoacyl-synt"/>
    <property type="match status" value="1"/>
</dbReference>
<organism evidence="5 6">
    <name type="scientific">Fulvivirga imtechensis AK7</name>
    <dbReference type="NCBI Taxonomy" id="1237149"/>
    <lineage>
        <taxon>Bacteria</taxon>
        <taxon>Pseudomonadati</taxon>
        <taxon>Bacteroidota</taxon>
        <taxon>Cytophagia</taxon>
        <taxon>Cytophagales</taxon>
        <taxon>Fulvivirgaceae</taxon>
        <taxon>Fulvivirga</taxon>
    </lineage>
</organism>
<dbReference type="CDD" id="cd00834">
    <property type="entry name" value="KAS_I_II"/>
    <property type="match status" value="1"/>
</dbReference>
<gene>
    <name evidence="5" type="ORF">C900_02923</name>
</gene>
<evidence type="ECO:0000256" key="2">
    <source>
        <dbReference type="ARBA" id="ARBA00022679"/>
    </source>
</evidence>
<dbReference type="PROSITE" id="PS52004">
    <property type="entry name" value="KS3_2"/>
    <property type="match status" value="1"/>
</dbReference>
<comment type="caution">
    <text evidence="5">The sequence shown here is derived from an EMBL/GenBank/DDBJ whole genome shotgun (WGS) entry which is preliminary data.</text>
</comment>
<dbReference type="Proteomes" id="UP000011135">
    <property type="component" value="Unassembled WGS sequence"/>
</dbReference>
<dbReference type="GO" id="GO:0005829">
    <property type="term" value="C:cytosol"/>
    <property type="evidence" value="ECO:0007669"/>
    <property type="project" value="TreeGrafter"/>
</dbReference>
<dbReference type="PANTHER" id="PTHR11712:SF320">
    <property type="entry name" value="BETA-KETOACYL SYNTHASE"/>
    <property type="match status" value="1"/>
</dbReference>
<dbReference type="GO" id="GO:0006633">
    <property type="term" value="P:fatty acid biosynthetic process"/>
    <property type="evidence" value="ECO:0007669"/>
    <property type="project" value="TreeGrafter"/>
</dbReference>
<dbReference type="InterPro" id="IPR014030">
    <property type="entry name" value="Ketoacyl_synth_N"/>
</dbReference>
<evidence type="ECO:0000256" key="3">
    <source>
        <dbReference type="RuleBase" id="RU003694"/>
    </source>
</evidence>
<dbReference type="GO" id="GO:0004315">
    <property type="term" value="F:3-oxoacyl-[acyl-carrier-protein] synthase activity"/>
    <property type="evidence" value="ECO:0007669"/>
    <property type="project" value="TreeGrafter"/>
</dbReference>
<evidence type="ECO:0000259" key="4">
    <source>
        <dbReference type="PROSITE" id="PS52004"/>
    </source>
</evidence>
<dbReference type="PANTHER" id="PTHR11712">
    <property type="entry name" value="POLYKETIDE SYNTHASE-RELATED"/>
    <property type="match status" value="1"/>
</dbReference>
<evidence type="ECO:0000256" key="1">
    <source>
        <dbReference type="ARBA" id="ARBA00008467"/>
    </source>
</evidence>
<dbReference type="PATRIC" id="fig|1237149.3.peg.2679"/>
<dbReference type="OrthoDB" id="9808669at2"/>
<dbReference type="Gene3D" id="3.40.47.10">
    <property type="match status" value="1"/>
</dbReference>
<dbReference type="InterPro" id="IPR016039">
    <property type="entry name" value="Thiolase-like"/>
</dbReference>
<dbReference type="InterPro" id="IPR000794">
    <property type="entry name" value="Beta-ketoacyl_synthase"/>
</dbReference>
<comment type="similarity">
    <text evidence="1 3">Belongs to the thiolase-like superfamily. Beta-ketoacyl-ACP synthases family.</text>
</comment>
<protein>
    <submittedName>
        <fullName evidence="5">3-oxoacyl-[acyl-carrier-protein] synthase, KASII</fullName>
    </submittedName>
</protein>
<evidence type="ECO:0000313" key="6">
    <source>
        <dbReference type="Proteomes" id="UP000011135"/>
    </source>
</evidence>
<accession>L8JSZ6</accession>
<dbReference type="STRING" id="1237149.C900_02923"/>
<name>L8JSZ6_9BACT</name>
<dbReference type="eggNOG" id="COG0304">
    <property type="taxonomic scope" value="Bacteria"/>
</dbReference>
<dbReference type="EMBL" id="AMZN01000043">
    <property type="protein sequence ID" value="ELR71308.1"/>
    <property type="molecule type" value="Genomic_DNA"/>
</dbReference>
<keyword evidence="6" id="KW-1185">Reference proteome</keyword>
<keyword evidence="2 3" id="KW-0808">Transferase</keyword>
<dbReference type="InterPro" id="IPR014031">
    <property type="entry name" value="Ketoacyl_synth_C"/>
</dbReference>
<proteinExistence type="inferred from homology"/>
<dbReference type="SUPFAM" id="SSF53901">
    <property type="entry name" value="Thiolase-like"/>
    <property type="match status" value="1"/>
</dbReference>